<feature type="non-terminal residue" evidence="1">
    <location>
        <position position="1"/>
    </location>
</feature>
<dbReference type="AlphaFoldDB" id="A0AAF0PQQ3"/>
<accession>A0AAF0PQQ3</accession>
<dbReference type="EMBL" id="CP133612">
    <property type="protein sequence ID" value="WMV08912.1"/>
    <property type="molecule type" value="Genomic_DNA"/>
</dbReference>
<organism evidence="1 2">
    <name type="scientific">Solanum verrucosum</name>
    <dbReference type="NCBI Taxonomy" id="315347"/>
    <lineage>
        <taxon>Eukaryota</taxon>
        <taxon>Viridiplantae</taxon>
        <taxon>Streptophyta</taxon>
        <taxon>Embryophyta</taxon>
        <taxon>Tracheophyta</taxon>
        <taxon>Spermatophyta</taxon>
        <taxon>Magnoliopsida</taxon>
        <taxon>eudicotyledons</taxon>
        <taxon>Gunneridae</taxon>
        <taxon>Pentapetalae</taxon>
        <taxon>asterids</taxon>
        <taxon>lamiids</taxon>
        <taxon>Solanales</taxon>
        <taxon>Solanaceae</taxon>
        <taxon>Solanoideae</taxon>
        <taxon>Solaneae</taxon>
        <taxon>Solanum</taxon>
    </lineage>
</organism>
<sequence length="64" mass="6956">ICAAADHSVTLFGITNKLGDSPFGVVHRRFAPSFGIACSRSLGDIILLCETSRRCADCFFFRST</sequence>
<reference evidence="1" key="1">
    <citation type="submission" date="2023-08" db="EMBL/GenBank/DDBJ databases">
        <title>A de novo genome assembly of Solanum verrucosum Schlechtendal, a Mexican diploid species geographically isolated from the other diploid A-genome species in potato relatives.</title>
        <authorList>
            <person name="Hosaka K."/>
        </authorList>
    </citation>
    <scope>NUCLEOTIDE SEQUENCE</scope>
    <source>
        <tissue evidence="1">Young leaves</tissue>
    </source>
</reference>
<proteinExistence type="predicted"/>
<evidence type="ECO:0000313" key="1">
    <source>
        <dbReference type="EMBL" id="WMV08912.1"/>
    </source>
</evidence>
<protein>
    <submittedName>
        <fullName evidence="1">Uncharacterized protein</fullName>
    </submittedName>
</protein>
<keyword evidence="2" id="KW-1185">Reference proteome</keyword>
<evidence type="ECO:0000313" key="2">
    <source>
        <dbReference type="Proteomes" id="UP001234989"/>
    </source>
</evidence>
<gene>
    <name evidence="1" type="ORF">MTR67_002297</name>
</gene>
<name>A0AAF0PQQ3_SOLVR</name>
<dbReference type="Proteomes" id="UP001234989">
    <property type="component" value="Chromosome 1"/>
</dbReference>